<evidence type="ECO:0000313" key="10">
    <source>
        <dbReference type="EMBL" id="KMP07200.1"/>
    </source>
</evidence>
<dbReference type="EC" id="6.3.5.1" evidence="8"/>
<dbReference type="Pfam" id="PF02540">
    <property type="entry name" value="NAD_synthase"/>
    <property type="match status" value="1"/>
</dbReference>
<dbReference type="InterPro" id="IPR003010">
    <property type="entry name" value="C-N_Hydrolase"/>
</dbReference>
<evidence type="ECO:0000256" key="6">
    <source>
        <dbReference type="ARBA" id="ARBA00023027"/>
    </source>
</evidence>
<evidence type="ECO:0000256" key="1">
    <source>
        <dbReference type="ARBA" id="ARBA00005188"/>
    </source>
</evidence>
<dbReference type="UniPathway" id="UPA00253">
    <property type="reaction ID" value="UER00334"/>
</dbReference>
<dbReference type="Gene3D" id="3.40.50.620">
    <property type="entry name" value="HUPs"/>
    <property type="match status" value="1"/>
</dbReference>
<feature type="domain" description="CN hydrolase" evidence="9">
    <location>
        <begin position="5"/>
        <end position="275"/>
    </location>
</feature>
<dbReference type="Gene3D" id="3.60.110.10">
    <property type="entry name" value="Carbon-nitrogen hydrolase"/>
    <property type="match status" value="1"/>
</dbReference>
<dbReference type="PIRSF" id="PIRSF006630">
    <property type="entry name" value="NADS_GAT"/>
    <property type="match status" value="1"/>
</dbReference>
<comment type="similarity">
    <text evidence="2 8">In the C-terminal section; belongs to the NAD synthetase family.</text>
</comment>
<dbReference type="InterPro" id="IPR022310">
    <property type="entry name" value="NAD/GMP_synthase"/>
</dbReference>
<evidence type="ECO:0000256" key="2">
    <source>
        <dbReference type="ARBA" id="ARBA00007145"/>
    </source>
</evidence>
<dbReference type="NCBIfam" id="TIGR00552">
    <property type="entry name" value="nadE"/>
    <property type="match status" value="1"/>
</dbReference>
<dbReference type="FunFam" id="3.60.110.10:FF:000003">
    <property type="entry name" value="Glutamine-dependent NAD(+) synthetase"/>
    <property type="match status" value="1"/>
</dbReference>
<dbReference type="InterPro" id="IPR003694">
    <property type="entry name" value="NAD_synthase"/>
</dbReference>
<keyword evidence="3 8" id="KW-0436">Ligase</keyword>
<keyword evidence="5 8" id="KW-0067">ATP-binding</keyword>
<dbReference type="STRING" id="404692.A0A0J6YHV9"/>
<dbReference type="PROSITE" id="PS50263">
    <property type="entry name" value="CN_HYDROLASE"/>
    <property type="match status" value="1"/>
</dbReference>
<dbReference type="InterPro" id="IPR014445">
    <property type="entry name" value="Gln-dep_NAD_synthase"/>
</dbReference>
<gene>
    <name evidence="10" type="ORF">CIRG_06881</name>
</gene>
<dbReference type="GO" id="GO:0005737">
    <property type="term" value="C:cytoplasm"/>
    <property type="evidence" value="ECO:0007669"/>
    <property type="project" value="InterPro"/>
</dbReference>
<evidence type="ECO:0000256" key="5">
    <source>
        <dbReference type="ARBA" id="ARBA00022840"/>
    </source>
</evidence>
<name>A0A0J6YHV9_COCIT</name>
<keyword evidence="4 8" id="KW-0547">Nucleotide-binding</keyword>
<keyword evidence="6 8" id="KW-0520">NAD</keyword>
<dbReference type="EMBL" id="DS028097">
    <property type="protein sequence ID" value="KMP07200.1"/>
    <property type="molecule type" value="Genomic_DNA"/>
</dbReference>
<organism evidence="10 11">
    <name type="scientific">Coccidioides immitis RMSCC 2394</name>
    <dbReference type="NCBI Taxonomy" id="404692"/>
    <lineage>
        <taxon>Eukaryota</taxon>
        <taxon>Fungi</taxon>
        <taxon>Dikarya</taxon>
        <taxon>Ascomycota</taxon>
        <taxon>Pezizomycotina</taxon>
        <taxon>Eurotiomycetes</taxon>
        <taxon>Eurotiomycetidae</taxon>
        <taxon>Onygenales</taxon>
        <taxon>Onygenaceae</taxon>
        <taxon>Coccidioides</taxon>
    </lineage>
</organism>
<comment type="catalytic activity">
    <reaction evidence="7 8">
        <text>deamido-NAD(+) + L-glutamine + ATP + H2O = L-glutamate + AMP + diphosphate + NAD(+) + H(+)</text>
        <dbReference type="Rhea" id="RHEA:24384"/>
        <dbReference type="ChEBI" id="CHEBI:15377"/>
        <dbReference type="ChEBI" id="CHEBI:15378"/>
        <dbReference type="ChEBI" id="CHEBI:29985"/>
        <dbReference type="ChEBI" id="CHEBI:30616"/>
        <dbReference type="ChEBI" id="CHEBI:33019"/>
        <dbReference type="ChEBI" id="CHEBI:57540"/>
        <dbReference type="ChEBI" id="CHEBI:58359"/>
        <dbReference type="ChEBI" id="CHEBI:58437"/>
        <dbReference type="ChEBI" id="CHEBI:456215"/>
        <dbReference type="EC" id="6.3.5.1"/>
    </reaction>
</comment>
<evidence type="ECO:0000256" key="4">
    <source>
        <dbReference type="ARBA" id="ARBA00022741"/>
    </source>
</evidence>
<dbReference type="SUPFAM" id="SSF56317">
    <property type="entry name" value="Carbon-nitrogen hydrolase"/>
    <property type="match status" value="1"/>
</dbReference>
<dbReference type="PANTHER" id="PTHR23090">
    <property type="entry name" value="NH 3 /GLUTAMINE-DEPENDENT NAD + SYNTHETASE"/>
    <property type="match status" value="1"/>
</dbReference>
<dbReference type="HAMAP" id="MF_02090">
    <property type="entry name" value="NadE_glutamine_dep"/>
    <property type="match status" value="1"/>
</dbReference>
<evidence type="ECO:0000259" key="9">
    <source>
        <dbReference type="PROSITE" id="PS50263"/>
    </source>
</evidence>
<reference evidence="11" key="1">
    <citation type="journal article" date="2010" name="Genome Res.">
        <title>Population genomic sequencing of Coccidioides fungi reveals recent hybridization and transposon control.</title>
        <authorList>
            <person name="Neafsey D.E."/>
            <person name="Barker B.M."/>
            <person name="Sharpton T.J."/>
            <person name="Stajich J.E."/>
            <person name="Park D.J."/>
            <person name="Whiston E."/>
            <person name="Hung C.-Y."/>
            <person name="McMahan C."/>
            <person name="White J."/>
            <person name="Sykes S."/>
            <person name="Heiman D."/>
            <person name="Young S."/>
            <person name="Zeng Q."/>
            <person name="Abouelleil A."/>
            <person name="Aftuck L."/>
            <person name="Bessette D."/>
            <person name="Brown A."/>
            <person name="FitzGerald M."/>
            <person name="Lui A."/>
            <person name="Macdonald J.P."/>
            <person name="Priest M."/>
            <person name="Orbach M.J."/>
            <person name="Galgiani J.N."/>
            <person name="Kirkland T.N."/>
            <person name="Cole G.T."/>
            <person name="Birren B.W."/>
            <person name="Henn M.R."/>
            <person name="Taylor J.W."/>
            <person name="Rounsley S.D."/>
        </authorList>
    </citation>
    <scope>NUCLEOTIDE SEQUENCE [LARGE SCALE GENOMIC DNA]</scope>
    <source>
        <strain evidence="11">RMSCC 2394</strain>
    </source>
</reference>
<dbReference type="Pfam" id="PF00795">
    <property type="entry name" value="CN_hydrolase"/>
    <property type="match status" value="1"/>
</dbReference>
<dbReference type="FunFam" id="3.40.50.620:FF:000036">
    <property type="entry name" value="Glutamine-dependent NAD(+) synthetase"/>
    <property type="match status" value="1"/>
</dbReference>
<sequence>MGHLTTVATCTLNQWALDWEGNTARIIESIKRAKQAGAKLRVGPELEISGYDCLDHFLENDVYLHSWEMMARILADEECHGILLDIGMPIMHRNLRFNCRVIAIDGKILLIRPKIWLANDGNYREMRYFTPWERPRHVEDYYLPRIIQRLQGSTKVPFGDAVISTPDTCLGAETCEELFTPAGPHADMGLNGVEIFTNSSGSHHNLRKLDQRVSLILEATRKSGGIYLYSNLQGGGGERLYYDGCSMIVVNGEIVAQGTQFSLNDVEVVTATVDLEEVRAFRFAPSRGLQAVRAPEYRRIETSFSLSAESDQLDPGLSPSPRLDVRYHLPEEEIAFGPACWLWDYLRRSQLAGFLVPLSGGIDSCATAIIVFSMCRLVIEAIEKGNQQVVTDVKRIAGVYEKEGWLPKTPQELCYNIFHTVYMGMASQSSKETRSRAKDLSKAIGAYHVDLNIDDIFNAQKDTFAKATGFDPKFKVYGGTQAENLALQNIQARTRMVTAYEFSQLLPTVRKRPGGGGLLVLGSANCDEALRGYYTRYDCSSADINPIGSISKKDLKLFIAWAQKEFELPILVDFLNATPTAELEPITKDYVQADEVDMGMTYDELSTFGICRKVLKLGPYSMFEKLLHEWKGLKPRDIATKVKRFYHYYAVNRFKMTTLTPSYHAESYSPDDNRYDLRPFLLPPQYSSLPFKKIDELVDKIENSEKGESSSK</sequence>
<evidence type="ECO:0000256" key="3">
    <source>
        <dbReference type="ARBA" id="ARBA00022598"/>
    </source>
</evidence>
<dbReference type="OrthoDB" id="2020662at2759"/>
<dbReference type="GO" id="GO:0005524">
    <property type="term" value="F:ATP binding"/>
    <property type="evidence" value="ECO:0007669"/>
    <property type="project" value="UniProtKB-UniRule"/>
</dbReference>
<dbReference type="GO" id="GO:0003952">
    <property type="term" value="F:NAD+ synthase (glutamine-hydrolyzing) activity"/>
    <property type="evidence" value="ECO:0007669"/>
    <property type="project" value="UniProtKB-UniRule"/>
</dbReference>
<dbReference type="InterPro" id="IPR036526">
    <property type="entry name" value="C-N_Hydrolase_sf"/>
</dbReference>
<accession>A0A0J6YHV9</accession>
<dbReference type="AlphaFoldDB" id="A0A0J6YHV9"/>
<dbReference type="SUPFAM" id="SSF52402">
    <property type="entry name" value="Adenine nucleotide alpha hydrolases-like"/>
    <property type="match status" value="1"/>
</dbReference>
<evidence type="ECO:0000256" key="7">
    <source>
        <dbReference type="ARBA" id="ARBA00052340"/>
    </source>
</evidence>
<dbReference type="Proteomes" id="UP000054565">
    <property type="component" value="Unassembled WGS sequence"/>
</dbReference>
<dbReference type="CDD" id="cd07570">
    <property type="entry name" value="GAT_Gln-NAD-synth"/>
    <property type="match status" value="1"/>
</dbReference>
<dbReference type="CDD" id="cd00553">
    <property type="entry name" value="NAD_synthase"/>
    <property type="match status" value="1"/>
</dbReference>
<protein>
    <recommendedName>
        <fullName evidence="8">Glutamine-dependent NAD(+) synthetase</fullName>
        <ecNumber evidence="8">6.3.5.1</ecNumber>
    </recommendedName>
    <alternativeName>
        <fullName evidence="8">NAD(+) synthase [glutamine-hydrolyzing]</fullName>
    </alternativeName>
</protein>
<evidence type="ECO:0000313" key="11">
    <source>
        <dbReference type="Proteomes" id="UP000054565"/>
    </source>
</evidence>
<proteinExistence type="inferred from homology"/>
<dbReference type="GO" id="GO:0004359">
    <property type="term" value="F:glutaminase activity"/>
    <property type="evidence" value="ECO:0007669"/>
    <property type="project" value="InterPro"/>
</dbReference>
<dbReference type="GO" id="GO:0009435">
    <property type="term" value="P:NAD+ biosynthetic process"/>
    <property type="evidence" value="ECO:0007669"/>
    <property type="project" value="UniProtKB-UniRule"/>
</dbReference>
<dbReference type="PANTHER" id="PTHR23090:SF9">
    <property type="entry name" value="GLUTAMINE-DEPENDENT NAD(+) SYNTHETASE"/>
    <property type="match status" value="1"/>
</dbReference>
<evidence type="ECO:0000256" key="8">
    <source>
        <dbReference type="PIRNR" id="PIRNR006630"/>
    </source>
</evidence>
<comment type="pathway">
    <text evidence="1 8">Cofactor biosynthesis; NAD(+) biosynthesis; NAD(+) from deamido-NAD(+) (L-Gln route): step 1/1.</text>
</comment>
<dbReference type="InterPro" id="IPR014729">
    <property type="entry name" value="Rossmann-like_a/b/a_fold"/>
</dbReference>